<dbReference type="AlphaFoldDB" id="G7ZB50"/>
<dbReference type="KEGG" id="ali:AZOLI_p10122"/>
<geneLocation type="plasmid" evidence="1 2">
    <name>AZO_p1</name>
</geneLocation>
<reference evidence="2" key="1">
    <citation type="journal article" date="2011" name="PLoS Genet.">
        <title>Azospirillum genomes reveal transition of bacteria from aquatic to terrestrial environments.</title>
        <authorList>
            <person name="Wisniewski-Dye F."/>
            <person name="Borziak K."/>
            <person name="Khalsa-Moyers G."/>
            <person name="Alexandre G."/>
            <person name="Sukharnikov L.O."/>
            <person name="Wuichet K."/>
            <person name="Hurst G.B."/>
            <person name="McDonald W.H."/>
            <person name="Robertson J.S."/>
            <person name="Barbe V."/>
            <person name="Calteau A."/>
            <person name="Rouy Z."/>
            <person name="Mangenot S."/>
            <person name="Prigent-Combaret C."/>
            <person name="Normand P."/>
            <person name="Boyer M."/>
            <person name="Siguier P."/>
            <person name="Dessaux Y."/>
            <person name="Elmerich C."/>
            <person name="Condemine G."/>
            <person name="Krishnen G."/>
            <person name="Kennedy I."/>
            <person name="Paterson A.H."/>
            <person name="Gonzalez V."/>
            <person name="Mavingui P."/>
            <person name="Zhulin I.B."/>
        </authorList>
    </citation>
    <scope>NUCLEOTIDE SEQUENCE [LARGE SCALE GENOMIC DNA]</scope>
    <source>
        <strain evidence="2">4B</strain>
    </source>
</reference>
<dbReference type="EMBL" id="FQ311869">
    <property type="protein sequence ID" value="CBS88434.1"/>
    <property type="molecule type" value="Genomic_DNA"/>
</dbReference>
<organism evidence="1 2">
    <name type="scientific">Azospirillum lipoferum (strain 4B)</name>
    <dbReference type="NCBI Taxonomy" id="862719"/>
    <lineage>
        <taxon>Bacteria</taxon>
        <taxon>Pseudomonadati</taxon>
        <taxon>Pseudomonadota</taxon>
        <taxon>Alphaproteobacteria</taxon>
        <taxon>Rhodospirillales</taxon>
        <taxon>Azospirillaceae</taxon>
        <taxon>Azospirillum</taxon>
    </lineage>
</organism>
<name>G7ZB50_AZOL4</name>
<dbReference type="OrthoDB" id="9857681at2"/>
<sequence length="103" mass="11653">MLLSDSRDRQETPIGRLAHRWMVDNCPTDCIENEQETADRSDRIADALESLMKLSATNWMDAEAKLLVLSIRLRQTATTADPESLLLAHLAASIQHDLVRLRL</sequence>
<evidence type="ECO:0000313" key="1">
    <source>
        <dbReference type="EMBL" id="CBS88434.1"/>
    </source>
</evidence>
<keyword evidence="1" id="KW-0614">Plasmid</keyword>
<evidence type="ECO:0000313" key="2">
    <source>
        <dbReference type="Proteomes" id="UP000005667"/>
    </source>
</evidence>
<gene>
    <name evidence="1" type="ordered locus">AZOLI_p10122</name>
</gene>
<protein>
    <submittedName>
        <fullName evidence="1">Uncharacterized protein</fullName>
    </submittedName>
</protein>
<dbReference type="HOGENOM" id="CLU_2257947_0_0_5"/>
<dbReference type="RefSeq" id="WP_014187902.1">
    <property type="nucleotide sequence ID" value="NC_016585.1"/>
</dbReference>
<proteinExistence type="predicted"/>
<accession>G7ZB50</accession>
<keyword evidence="2" id="KW-1185">Reference proteome</keyword>
<dbReference type="Proteomes" id="UP000005667">
    <property type="component" value="Plasmid AZO_p1"/>
</dbReference>